<keyword evidence="1" id="KW-0808">Transferase</keyword>
<reference evidence="1" key="1">
    <citation type="submission" date="2022-04" db="EMBL/GenBank/DDBJ databases">
        <title>Genome of the entomopathogenic fungus Entomophthora muscae.</title>
        <authorList>
            <person name="Elya C."/>
            <person name="Lovett B.R."/>
            <person name="Lee E."/>
            <person name="Macias A.M."/>
            <person name="Hajek A.E."/>
            <person name="De Bivort B.L."/>
            <person name="Kasson M.T."/>
            <person name="De Fine Licht H.H."/>
            <person name="Stajich J.E."/>
        </authorList>
    </citation>
    <scope>NUCLEOTIDE SEQUENCE</scope>
    <source>
        <strain evidence="1">Berkeley</strain>
    </source>
</reference>
<dbReference type="EMBL" id="QTSX02000774">
    <property type="protein sequence ID" value="KAJ9085224.1"/>
    <property type="molecule type" value="Genomic_DNA"/>
</dbReference>
<keyword evidence="2" id="KW-1185">Reference proteome</keyword>
<dbReference type="EC" id="2.3.1.256" evidence="1"/>
<sequence length="201" mass="22866">MFSDSLKKDDKTECCLPTKFILVGSNSSKNHTKEDNSCQINNVVDPTKEDITIVQYFNELELPELMNLIGNDLSEPYSIFTYRYFLTYWPELSFLAKDCTGKIIGAVVSKLDQHRGGPRLRGYIAMLAVDKSYRHRGIGSSLAKRSILAMKQGGADEVVLETERTNVDALALYARLGFVRAKRLHRYYLTGVDAFRLKLWL</sequence>
<proteinExistence type="predicted"/>
<gene>
    <name evidence="1" type="primary">NAA30</name>
    <name evidence="1" type="ORF">DSO57_1016026</name>
</gene>
<dbReference type="Proteomes" id="UP001165960">
    <property type="component" value="Unassembled WGS sequence"/>
</dbReference>
<organism evidence="1 2">
    <name type="scientific">Entomophthora muscae</name>
    <dbReference type="NCBI Taxonomy" id="34485"/>
    <lineage>
        <taxon>Eukaryota</taxon>
        <taxon>Fungi</taxon>
        <taxon>Fungi incertae sedis</taxon>
        <taxon>Zoopagomycota</taxon>
        <taxon>Entomophthoromycotina</taxon>
        <taxon>Entomophthoromycetes</taxon>
        <taxon>Entomophthorales</taxon>
        <taxon>Entomophthoraceae</taxon>
        <taxon>Entomophthora</taxon>
    </lineage>
</organism>
<protein>
    <submittedName>
        <fullName evidence="1">N-alpha-acetyltransferase 30</fullName>
        <ecNumber evidence="1">2.3.1.256</ecNumber>
    </submittedName>
</protein>
<name>A0ACC2UDT2_9FUNG</name>
<keyword evidence="1" id="KW-0012">Acyltransferase</keyword>
<evidence type="ECO:0000313" key="1">
    <source>
        <dbReference type="EMBL" id="KAJ9085224.1"/>
    </source>
</evidence>
<evidence type="ECO:0000313" key="2">
    <source>
        <dbReference type="Proteomes" id="UP001165960"/>
    </source>
</evidence>
<accession>A0ACC2UDT2</accession>
<comment type="caution">
    <text evidence="1">The sequence shown here is derived from an EMBL/GenBank/DDBJ whole genome shotgun (WGS) entry which is preliminary data.</text>
</comment>